<accession>A0A4Q7DK38</accession>
<organism evidence="3 4">
    <name type="scientific">Candidatus Finniella inopinata</name>
    <dbReference type="NCBI Taxonomy" id="1696036"/>
    <lineage>
        <taxon>Bacteria</taxon>
        <taxon>Pseudomonadati</taxon>
        <taxon>Pseudomonadota</taxon>
        <taxon>Alphaproteobacteria</taxon>
        <taxon>Holosporales</taxon>
        <taxon>Candidatus Paracaedibacteraceae</taxon>
        <taxon>Candidatus Finniella</taxon>
    </lineage>
</organism>
<feature type="domain" description="Outer membrane protein beta-barrel" evidence="2">
    <location>
        <begin position="11"/>
        <end position="200"/>
    </location>
</feature>
<dbReference type="InterPro" id="IPR011250">
    <property type="entry name" value="OMP/PagP_B-barrel"/>
</dbReference>
<protein>
    <recommendedName>
        <fullName evidence="2">Outer membrane protein beta-barrel domain-containing protein</fullName>
    </recommendedName>
</protein>
<keyword evidence="4" id="KW-1185">Reference proteome</keyword>
<dbReference type="SUPFAM" id="SSF56925">
    <property type="entry name" value="OMPA-like"/>
    <property type="match status" value="1"/>
</dbReference>
<dbReference type="InterPro" id="IPR027385">
    <property type="entry name" value="Beta-barrel_OMP"/>
</dbReference>
<dbReference type="Gene3D" id="2.40.160.20">
    <property type="match status" value="1"/>
</dbReference>
<proteinExistence type="predicted"/>
<dbReference type="Proteomes" id="UP000293550">
    <property type="component" value="Unassembled WGS sequence"/>
</dbReference>
<evidence type="ECO:0000259" key="2">
    <source>
        <dbReference type="Pfam" id="PF13505"/>
    </source>
</evidence>
<comment type="caution">
    <text evidence="3">The sequence shown here is derived from an EMBL/GenBank/DDBJ whole genome shotgun (WGS) entry which is preliminary data.</text>
</comment>
<evidence type="ECO:0000313" key="3">
    <source>
        <dbReference type="EMBL" id="RZI46659.1"/>
    </source>
</evidence>
<dbReference type="Pfam" id="PF13505">
    <property type="entry name" value="OMP_b-brl"/>
    <property type="match status" value="1"/>
</dbReference>
<name>A0A4Q7DK38_9PROT</name>
<gene>
    <name evidence="3" type="ORF">EQU50_03490</name>
</gene>
<reference evidence="3 4" key="1">
    <citation type="submission" date="2018-10" db="EMBL/GenBank/DDBJ databases">
        <title>An updated phylogeny of the Alphaproteobacteria reveals that the parasitic Rickettsiales and Holosporales have independent origins.</title>
        <authorList>
            <person name="Munoz-Gomez S.A."/>
            <person name="Hess S."/>
            <person name="Burger G."/>
            <person name="Lang B.F."/>
            <person name="Susko E."/>
            <person name="Slamovits C.H."/>
            <person name="Roger A.J."/>
        </authorList>
    </citation>
    <scope>NUCLEOTIDE SEQUENCE [LARGE SCALE GENOMIC DNA]</scope>
    <source>
        <strain evidence="3">HOLO01</strain>
    </source>
</reference>
<dbReference type="OrthoDB" id="8222426at2"/>
<evidence type="ECO:0000313" key="4">
    <source>
        <dbReference type="Proteomes" id="UP000293550"/>
    </source>
</evidence>
<sequence length="231" mass="25328">MFTKLYKLSFFVFIFVAAVTGSAYARFQGLYLGGNLGAVLLKGKHVYTNATPQQGSVELSNLSYIAGLQGGYMHYLADSKFVLGGELGFSITGLNATKTLRVEGGPVEGQVSIREPYKYSFAIFAGMALNPKVLVYAKLGIEKNKFTLKYSNLTFQTPGYQTYSVSLVGFAPGAGAYYKLSQNLLIGGEYNYSFIKKVQPRMDTSPVNGANRGYSISPIQHRLLVKIIRIF</sequence>
<dbReference type="AlphaFoldDB" id="A0A4Q7DK38"/>
<evidence type="ECO:0000256" key="1">
    <source>
        <dbReference type="ARBA" id="ARBA00022729"/>
    </source>
</evidence>
<dbReference type="RefSeq" id="WP_130153755.1">
    <property type="nucleotide sequence ID" value="NZ_SCFB01000004.1"/>
</dbReference>
<dbReference type="EMBL" id="SCFB01000004">
    <property type="protein sequence ID" value="RZI46659.1"/>
    <property type="molecule type" value="Genomic_DNA"/>
</dbReference>
<keyword evidence="1" id="KW-0732">Signal</keyword>